<evidence type="ECO:0000259" key="1">
    <source>
        <dbReference type="PROSITE" id="PS50965"/>
    </source>
</evidence>
<dbReference type="PROSITE" id="PS50965">
    <property type="entry name" value="NERD"/>
    <property type="match status" value="1"/>
</dbReference>
<dbReference type="Pfam" id="PF08378">
    <property type="entry name" value="NERD"/>
    <property type="match status" value="1"/>
</dbReference>
<keyword evidence="3" id="KW-1185">Reference proteome</keyword>
<dbReference type="RefSeq" id="WP_034772645.1">
    <property type="nucleotide sequence ID" value="NZ_JAJCHI010000020.1"/>
</dbReference>
<dbReference type="eggNOG" id="ENOG502Z8AV">
    <property type="taxonomic scope" value="Bacteria"/>
</dbReference>
<dbReference type="InterPro" id="IPR011528">
    <property type="entry name" value="NERD"/>
</dbReference>
<feature type="domain" description="NERD" evidence="1">
    <location>
        <begin position="37"/>
        <end position="147"/>
    </location>
</feature>
<dbReference type="STRING" id="35841.B4167_1663"/>
<gene>
    <name evidence="2" type="ORF">BT1A1_3006</name>
</gene>
<accession>A0A090KVR3</accession>
<evidence type="ECO:0000313" key="2">
    <source>
        <dbReference type="EMBL" id="CEE02794.1"/>
    </source>
</evidence>
<dbReference type="EMBL" id="CCRF01000086">
    <property type="protein sequence ID" value="CEE02794.1"/>
    <property type="molecule type" value="Genomic_DNA"/>
</dbReference>
<reference evidence="2 3" key="1">
    <citation type="submission" date="2014-07" db="EMBL/GenBank/DDBJ databases">
        <authorList>
            <person name="Wibberg Daniel"/>
        </authorList>
    </citation>
    <scope>NUCLEOTIDE SEQUENCE [LARGE SCALE GENOMIC DNA]</scope>
</reference>
<protein>
    <submittedName>
        <fullName evidence="2">NERD domain-containing protein</fullName>
    </submittedName>
</protein>
<dbReference type="PATRIC" id="fig|35841.6.peg.4068"/>
<name>A0A090KVR3_9BACI</name>
<dbReference type="Proteomes" id="UP000040576">
    <property type="component" value="Unassembled WGS sequence"/>
</dbReference>
<proteinExistence type="predicted"/>
<sequence length="301" mass="35761">MIYKTRSESIELKKMRILNLRMELSERDKRYYYNLRMGYEGEVLFDSMAEKLQCDCLVLNDLLLKVNNSTFQIDSLIITPNSIHLIDIKNYIGDYYYKNNKIYKNPSQEIASPLTQLERSETLLRKWLTEHDFDMPVVSYVIFVNPEFTLYQASPDVPFILPTQNKQYFKQLNSNTTKLTSKHKMLADQLINAHIVESPFSQIPSYEYEKIRKGIYCKDCHSFSLVIDKNFYKCISCNNEEKIESAVLRSVDEFRLLFPERKITTKAVQEWCNIIENSGRVYKILKKNYKTLGKNRWIYFE</sequence>
<evidence type="ECO:0000313" key="3">
    <source>
        <dbReference type="Proteomes" id="UP000040576"/>
    </source>
</evidence>
<organism evidence="2 3">
    <name type="scientific">Caldibacillus thermoamylovorans</name>
    <dbReference type="NCBI Taxonomy" id="35841"/>
    <lineage>
        <taxon>Bacteria</taxon>
        <taxon>Bacillati</taxon>
        <taxon>Bacillota</taxon>
        <taxon>Bacilli</taxon>
        <taxon>Bacillales</taxon>
        <taxon>Bacillaceae</taxon>
        <taxon>Caldibacillus</taxon>
    </lineage>
</organism>
<dbReference type="AlphaFoldDB" id="A0A090KVR3"/>